<keyword evidence="1" id="KW-1133">Transmembrane helix</keyword>
<name>A0ABW3P1C8_9SPHN</name>
<organism evidence="2 3">
    <name type="scientific">Sphingobium olei</name>
    <dbReference type="NCBI Taxonomy" id="420955"/>
    <lineage>
        <taxon>Bacteria</taxon>
        <taxon>Pseudomonadati</taxon>
        <taxon>Pseudomonadota</taxon>
        <taxon>Alphaproteobacteria</taxon>
        <taxon>Sphingomonadales</taxon>
        <taxon>Sphingomonadaceae</taxon>
        <taxon>Sphingobium</taxon>
    </lineage>
</organism>
<keyword evidence="1" id="KW-0472">Membrane</keyword>
<proteinExistence type="predicted"/>
<dbReference type="InterPro" id="IPR027056">
    <property type="entry name" value="Gluconate_2DH_su3"/>
</dbReference>
<dbReference type="InterPro" id="IPR006311">
    <property type="entry name" value="TAT_signal"/>
</dbReference>
<comment type="caution">
    <text evidence="2">The sequence shown here is derived from an EMBL/GenBank/DDBJ whole genome shotgun (WGS) entry which is preliminary data.</text>
</comment>
<sequence>MTEKSETDRRTLLKLAGFGVGMAAAPFAAAAQDTHAGHQMAMPAANAAQSPGGAVSPGYIFLNPDEAAFVEAFVDTLIPQDEYSDKGTDLGVAIFIDRQLDSGWGNGDRMYLQGPFQEGTPEQGYQLKLTPNQLVRVGIADVNDHLRASNGGASFDTLEEADRITFVTALEAGKIELPSVPVRTFFNTLFQLAMDGFFADPIYGGNRGKASWKMLGYPGVGEMYADKIAEWRNRPYRVDEPLSIQDLS</sequence>
<keyword evidence="2" id="KW-0560">Oxidoreductase</keyword>
<evidence type="ECO:0000313" key="2">
    <source>
        <dbReference type="EMBL" id="MFD1105330.1"/>
    </source>
</evidence>
<keyword evidence="3" id="KW-1185">Reference proteome</keyword>
<dbReference type="GO" id="GO:0016491">
    <property type="term" value="F:oxidoreductase activity"/>
    <property type="evidence" value="ECO:0007669"/>
    <property type="project" value="UniProtKB-KW"/>
</dbReference>
<dbReference type="Proteomes" id="UP001597203">
    <property type="component" value="Unassembled WGS sequence"/>
</dbReference>
<dbReference type="Pfam" id="PF13618">
    <property type="entry name" value="Gluconate_2-dh3"/>
    <property type="match status" value="1"/>
</dbReference>
<gene>
    <name evidence="2" type="ORF">ACFQ24_10680</name>
</gene>
<feature type="transmembrane region" description="Helical" evidence="1">
    <location>
        <begin position="12"/>
        <end position="31"/>
    </location>
</feature>
<dbReference type="EMBL" id="JBHTLS010000123">
    <property type="protein sequence ID" value="MFD1105330.1"/>
    <property type="molecule type" value="Genomic_DNA"/>
</dbReference>
<accession>A0ABW3P1C8</accession>
<dbReference type="PROSITE" id="PS51318">
    <property type="entry name" value="TAT"/>
    <property type="match status" value="1"/>
</dbReference>
<dbReference type="RefSeq" id="WP_380911095.1">
    <property type="nucleotide sequence ID" value="NZ_JBHTLS010000123.1"/>
</dbReference>
<protein>
    <submittedName>
        <fullName evidence="2">Gluconate 2-dehydrogenase subunit 3 family protein</fullName>
        <ecNumber evidence="2">1.-.-.-</ecNumber>
    </submittedName>
</protein>
<evidence type="ECO:0000256" key="1">
    <source>
        <dbReference type="SAM" id="Phobius"/>
    </source>
</evidence>
<keyword evidence="1" id="KW-0812">Transmembrane</keyword>
<evidence type="ECO:0000313" key="3">
    <source>
        <dbReference type="Proteomes" id="UP001597203"/>
    </source>
</evidence>
<reference evidence="3" key="1">
    <citation type="journal article" date="2019" name="Int. J. Syst. Evol. Microbiol.">
        <title>The Global Catalogue of Microorganisms (GCM) 10K type strain sequencing project: providing services to taxonomists for standard genome sequencing and annotation.</title>
        <authorList>
            <consortium name="The Broad Institute Genomics Platform"/>
            <consortium name="The Broad Institute Genome Sequencing Center for Infectious Disease"/>
            <person name="Wu L."/>
            <person name="Ma J."/>
        </authorList>
    </citation>
    <scope>NUCLEOTIDE SEQUENCE [LARGE SCALE GENOMIC DNA]</scope>
    <source>
        <strain evidence="3">CCUG 54329</strain>
    </source>
</reference>
<dbReference type="EC" id="1.-.-.-" evidence="2"/>